<protein>
    <recommendedName>
        <fullName evidence="1">DUF6089 domain-containing protein</fullName>
    </recommendedName>
</protein>
<sequence>MNVNFNKKIAVLALLLGIIFLADTQVFAKRKWRYFRPYTRPTFSNWAYDVGLGTSMYSGELSGFTGFGDQSFGLNPLVNVNGYYHLTEYISARLGVGYFKLNAKDGDVSFYSHNGQANFSLVHYFLPKGDVPYQDYKLNPYVTAGVGFMYFEPRDQKTKEKLRLLPQPVGQKKITNTSVFIPVSVGFNTYLFDNISAGAEATYHLTQTDFLDGISDPKNKGGNDSFVSFRLKVNVEITSFFKYKSYLRNK</sequence>
<keyword evidence="3" id="KW-1185">Reference proteome</keyword>
<dbReference type="InterPro" id="IPR045743">
    <property type="entry name" value="DUF6089"/>
</dbReference>
<evidence type="ECO:0000313" key="3">
    <source>
        <dbReference type="Proteomes" id="UP000199514"/>
    </source>
</evidence>
<dbReference type="Pfam" id="PF19573">
    <property type="entry name" value="DUF6089"/>
    <property type="match status" value="1"/>
</dbReference>
<dbReference type="EMBL" id="FOLE01000006">
    <property type="protein sequence ID" value="SFC49756.1"/>
    <property type="molecule type" value="Genomic_DNA"/>
</dbReference>
<dbReference type="OrthoDB" id="940928at2"/>
<dbReference type="RefSeq" id="WP_091512269.1">
    <property type="nucleotide sequence ID" value="NZ_FOLE01000006.1"/>
</dbReference>
<reference evidence="2 3" key="1">
    <citation type="submission" date="2016-10" db="EMBL/GenBank/DDBJ databases">
        <authorList>
            <person name="de Groot N.N."/>
        </authorList>
    </citation>
    <scope>NUCLEOTIDE SEQUENCE [LARGE SCALE GENOMIC DNA]</scope>
    <source>
        <strain evidence="2 3">DSM 6793</strain>
    </source>
</reference>
<accession>A0A1I1JMP8</accession>
<evidence type="ECO:0000259" key="1">
    <source>
        <dbReference type="Pfam" id="PF19573"/>
    </source>
</evidence>
<dbReference type="SUPFAM" id="SSF56925">
    <property type="entry name" value="OMPA-like"/>
    <property type="match status" value="1"/>
</dbReference>
<gene>
    <name evidence="2" type="ORF">SAMN05421780_10657</name>
</gene>
<dbReference type="Gene3D" id="2.40.160.20">
    <property type="match status" value="1"/>
</dbReference>
<dbReference type="InterPro" id="IPR011250">
    <property type="entry name" value="OMP/PagP_B-barrel"/>
</dbReference>
<name>A0A1I1JMP8_9BACT</name>
<organism evidence="2 3">
    <name type="scientific">Flexibacter flexilis DSM 6793</name>
    <dbReference type="NCBI Taxonomy" id="927664"/>
    <lineage>
        <taxon>Bacteria</taxon>
        <taxon>Pseudomonadati</taxon>
        <taxon>Bacteroidota</taxon>
        <taxon>Cytophagia</taxon>
        <taxon>Cytophagales</taxon>
        <taxon>Flexibacteraceae</taxon>
        <taxon>Flexibacter</taxon>
    </lineage>
</organism>
<dbReference type="Proteomes" id="UP000199514">
    <property type="component" value="Unassembled WGS sequence"/>
</dbReference>
<feature type="domain" description="DUF6089" evidence="1">
    <location>
        <begin position="130"/>
        <end position="220"/>
    </location>
</feature>
<evidence type="ECO:0000313" key="2">
    <source>
        <dbReference type="EMBL" id="SFC49756.1"/>
    </source>
</evidence>
<proteinExistence type="predicted"/>
<dbReference type="STRING" id="927664.SAMN05421780_10657"/>
<dbReference type="AlphaFoldDB" id="A0A1I1JMP8"/>